<evidence type="ECO:0000256" key="8">
    <source>
        <dbReference type="ARBA" id="ARBA00023326"/>
    </source>
</evidence>
<comment type="similarity">
    <text evidence="2 12">Belongs to the glycosyl hydrolase 1 family.</text>
</comment>
<feature type="binding site" evidence="10">
    <location>
        <position position="49"/>
    </location>
    <ligand>
        <name>substrate</name>
    </ligand>
</feature>
<keyword evidence="8" id="KW-0624">Polysaccharide degradation</keyword>
<dbReference type="InterPro" id="IPR017736">
    <property type="entry name" value="Glyco_hydro_1_beta-glucosidase"/>
</dbReference>
<dbReference type="GO" id="GO:0005829">
    <property type="term" value="C:cytosol"/>
    <property type="evidence" value="ECO:0007669"/>
    <property type="project" value="TreeGrafter"/>
</dbReference>
<dbReference type="SUPFAM" id="SSF51445">
    <property type="entry name" value="(Trans)glycosidases"/>
    <property type="match status" value="1"/>
</dbReference>
<protein>
    <recommendedName>
        <fullName evidence="3 12">Beta-glucosidase</fullName>
        <ecNumber evidence="3 12">3.2.1.21</ecNumber>
    </recommendedName>
</protein>
<evidence type="ECO:0000256" key="9">
    <source>
        <dbReference type="PIRSR" id="PIRSR617736-1"/>
    </source>
</evidence>
<evidence type="ECO:0000256" key="5">
    <source>
        <dbReference type="ARBA" id="ARBA00023001"/>
    </source>
</evidence>
<name>A0A846Z7C0_9ACTN</name>
<feature type="region of interest" description="Disordered" evidence="13">
    <location>
        <begin position="1"/>
        <end position="31"/>
    </location>
</feature>
<evidence type="ECO:0000256" key="2">
    <source>
        <dbReference type="ARBA" id="ARBA00010838"/>
    </source>
</evidence>
<proteinExistence type="inferred from homology"/>
<comment type="caution">
    <text evidence="14">The sequence shown here is derived from an EMBL/GenBank/DDBJ whole genome shotgun (WGS) entry which is preliminary data.</text>
</comment>
<gene>
    <name evidence="14" type="ORF">HGB48_22785</name>
</gene>
<keyword evidence="4 12" id="KW-0378">Hydrolase</keyword>
<feature type="active site" description="Proton donor" evidence="9">
    <location>
        <position position="195"/>
    </location>
</feature>
<feature type="binding site" evidence="10">
    <location>
        <position position="194"/>
    </location>
    <ligand>
        <name>substrate</name>
    </ligand>
</feature>
<dbReference type="Pfam" id="PF00232">
    <property type="entry name" value="Glyco_hydro_1"/>
    <property type="match status" value="1"/>
</dbReference>
<dbReference type="PANTHER" id="PTHR10353">
    <property type="entry name" value="GLYCOSYL HYDROLASE"/>
    <property type="match status" value="1"/>
</dbReference>
<dbReference type="InterPro" id="IPR001360">
    <property type="entry name" value="Glyco_hydro_1"/>
</dbReference>
<sequence>MTSHSRPTSHPSPAERPARTMTATTLQTDDRPLTFPPGFIWGAATAAYQIEGAARDDGRGPSIWDAFCRVPGKVAGGHTGDVACDHYHRFRDDIRLMADLGLDVYRFSVAWPRVQPDGSGPVDPRGIGFYDRLVDALLDAGITPYATLYHWDLPQALEDRGGWTSRDTALRFADYAGLVHTRLADRVGTWTTINEPWVAAYLGYGAGVHAPGRTSAADAVRAAHHLLLAHGLATRRLRAGGAAQISLTLNLAPVVATRTSEEDAAAAGLVDAMLNRQFLDPVLRGEYAGPVLAVASRNGGLDHVHGDDLAVIAEPIDSLGINYYNPTYVAAAPGTPPNPAYPGSEGIAFPPAGPPHTAMGWPIVPAGLGDLLTRLSRDYPGTPLVVTENGAAFDDVPDADGRVRDDARIRYLDAHLRAAHAALTAGADLRGYLVWSFLDNFEWAEGYGKRFGIVYVDYADQRRLPKDSAQWFSDVIARNGLGGESA</sequence>
<evidence type="ECO:0000256" key="7">
    <source>
        <dbReference type="ARBA" id="ARBA00023295"/>
    </source>
</evidence>
<dbReference type="AlphaFoldDB" id="A0A846Z7C0"/>
<keyword evidence="15" id="KW-1185">Reference proteome</keyword>
<feature type="binding site" evidence="10">
    <location>
        <position position="150"/>
    </location>
    <ligand>
        <name>substrate</name>
    </ligand>
</feature>
<keyword evidence="5" id="KW-0136">Cellulose degradation</keyword>
<dbReference type="InterPro" id="IPR033132">
    <property type="entry name" value="GH_1_N_CS"/>
</dbReference>
<feature type="binding site" evidence="10">
    <location>
        <position position="435"/>
    </location>
    <ligand>
        <name>substrate</name>
    </ligand>
</feature>
<dbReference type="FunFam" id="3.20.20.80:FF:000004">
    <property type="entry name" value="Beta-glucosidase 6-phospho-beta-glucosidase"/>
    <property type="match status" value="1"/>
</dbReference>
<evidence type="ECO:0000256" key="12">
    <source>
        <dbReference type="RuleBase" id="RU361175"/>
    </source>
</evidence>
<dbReference type="GO" id="GO:0030245">
    <property type="term" value="P:cellulose catabolic process"/>
    <property type="evidence" value="ECO:0007669"/>
    <property type="project" value="UniProtKB-KW"/>
</dbReference>
<organism evidence="14 15">
    <name type="scientific">Actinomadura latina</name>
    <dbReference type="NCBI Taxonomy" id="163603"/>
    <lineage>
        <taxon>Bacteria</taxon>
        <taxon>Bacillati</taxon>
        <taxon>Actinomycetota</taxon>
        <taxon>Actinomycetes</taxon>
        <taxon>Streptosporangiales</taxon>
        <taxon>Thermomonosporaceae</taxon>
        <taxon>Actinomadura</taxon>
    </lineage>
</organism>
<feature type="binding site" evidence="10">
    <location>
        <begin position="442"/>
        <end position="443"/>
    </location>
    <ligand>
        <name>substrate</name>
    </ligand>
</feature>
<evidence type="ECO:0000313" key="15">
    <source>
        <dbReference type="Proteomes" id="UP000579250"/>
    </source>
</evidence>
<dbReference type="InterPro" id="IPR017853">
    <property type="entry name" value="GH"/>
</dbReference>
<reference evidence="14 15" key="1">
    <citation type="submission" date="2020-04" db="EMBL/GenBank/DDBJ databases">
        <title>MicrobeNet Type strains.</title>
        <authorList>
            <person name="Nicholson A.C."/>
        </authorList>
    </citation>
    <scope>NUCLEOTIDE SEQUENCE [LARGE SCALE GENOMIC DNA]</scope>
    <source>
        <strain evidence="14 15">ATCC BAA-277</strain>
    </source>
</reference>
<comment type="catalytic activity">
    <reaction evidence="1 12">
        <text>Hydrolysis of terminal, non-reducing beta-D-glucosyl residues with release of beta-D-glucose.</text>
        <dbReference type="EC" id="3.2.1.21"/>
    </reaction>
</comment>
<feature type="active site" description="Nucleophile" evidence="9 11">
    <location>
        <position position="388"/>
    </location>
</feature>
<evidence type="ECO:0000256" key="10">
    <source>
        <dbReference type="PIRSR" id="PIRSR617736-2"/>
    </source>
</evidence>
<keyword evidence="6" id="KW-0119">Carbohydrate metabolism</keyword>
<evidence type="ECO:0000256" key="4">
    <source>
        <dbReference type="ARBA" id="ARBA00022801"/>
    </source>
</evidence>
<dbReference type="PRINTS" id="PR00131">
    <property type="entry name" value="GLHYDRLASE1"/>
</dbReference>
<evidence type="ECO:0000256" key="6">
    <source>
        <dbReference type="ARBA" id="ARBA00023277"/>
    </source>
</evidence>
<dbReference type="PANTHER" id="PTHR10353:SF36">
    <property type="entry name" value="LP05116P"/>
    <property type="match status" value="1"/>
</dbReference>
<dbReference type="PROSITE" id="PS00653">
    <property type="entry name" value="GLYCOSYL_HYDROL_F1_2"/>
    <property type="match status" value="1"/>
</dbReference>
<dbReference type="NCBIfam" id="TIGR03356">
    <property type="entry name" value="BGL"/>
    <property type="match status" value="1"/>
</dbReference>
<dbReference type="EC" id="3.2.1.21" evidence="3 12"/>
<evidence type="ECO:0000256" key="1">
    <source>
        <dbReference type="ARBA" id="ARBA00000448"/>
    </source>
</evidence>
<evidence type="ECO:0000256" key="11">
    <source>
        <dbReference type="PROSITE-ProRule" id="PRU10055"/>
    </source>
</evidence>
<accession>A0A846Z7C0</accession>
<dbReference type="InterPro" id="IPR018120">
    <property type="entry name" value="Glyco_hydro_1_AS"/>
</dbReference>
<dbReference type="Proteomes" id="UP000579250">
    <property type="component" value="Unassembled WGS sequence"/>
</dbReference>
<evidence type="ECO:0000256" key="3">
    <source>
        <dbReference type="ARBA" id="ARBA00012744"/>
    </source>
</evidence>
<feature type="compositionally biased region" description="Low complexity" evidence="13">
    <location>
        <begin position="1"/>
        <end position="12"/>
    </location>
</feature>
<feature type="binding site" evidence="10">
    <location>
        <position position="324"/>
    </location>
    <ligand>
        <name>substrate</name>
    </ligand>
</feature>
<evidence type="ECO:0000313" key="14">
    <source>
        <dbReference type="EMBL" id="NKZ06548.1"/>
    </source>
</evidence>
<dbReference type="PROSITE" id="PS00572">
    <property type="entry name" value="GLYCOSYL_HYDROL_F1_1"/>
    <property type="match status" value="1"/>
</dbReference>
<dbReference type="Gene3D" id="3.20.20.80">
    <property type="entry name" value="Glycosidases"/>
    <property type="match status" value="1"/>
</dbReference>
<evidence type="ECO:0000256" key="13">
    <source>
        <dbReference type="SAM" id="MobiDB-lite"/>
    </source>
</evidence>
<dbReference type="EMBL" id="JAAXPI010000037">
    <property type="protein sequence ID" value="NKZ06548.1"/>
    <property type="molecule type" value="Genomic_DNA"/>
</dbReference>
<keyword evidence="7 12" id="KW-0326">Glycosidase</keyword>
<dbReference type="GO" id="GO:0008422">
    <property type="term" value="F:beta-glucosidase activity"/>
    <property type="evidence" value="ECO:0007669"/>
    <property type="project" value="UniProtKB-EC"/>
</dbReference>